<dbReference type="RefSeq" id="WP_347339313.1">
    <property type="nucleotide sequence ID" value="NZ_JACHIH010000004.1"/>
</dbReference>
<keyword evidence="2" id="KW-1185">Reference proteome</keyword>
<accession>A0A7W7Z1G9</accession>
<reference evidence="1 2" key="1">
    <citation type="submission" date="2020-08" db="EMBL/GenBank/DDBJ databases">
        <title>Genomic Encyclopedia of Type Strains, Phase IV (KMG-IV): sequencing the most valuable type-strain genomes for metagenomic binning, comparative biology and taxonomic classification.</title>
        <authorList>
            <person name="Goeker M."/>
        </authorList>
    </citation>
    <scope>NUCLEOTIDE SEQUENCE [LARGE SCALE GENOMIC DNA]</scope>
    <source>
        <strain evidence="1 2">DSM 12706</strain>
    </source>
</reference>
<dbReference type="Proteomes" id="UP000542353">
    <property type="component" value="Unassembled WGS sequence"/>
</dbReference>
<dbReference type="EMBL" id="JACHIH010000004">
    <property type="protein sequence ID" value="MBB5046270.1"/>
    <property type="molecule type" value="Genomic_DNA"/>
</dbReference>
<dbReference type="AlphaFoldDB" id="A0A7W7Z1G9"/>
<evidence type="ECO:0000313" key="1">
    <source>
        <dbReference type="EMBL" id="MBB5046270.1"/>
    </source>
</evidence>
<evidence type="ECO:0000313" key="2">
    <source>
        <dbReference type="Proteomes" id="UP000542353"/>
    </source>
</evidence>
<name>A0A7W7Z1G9_9BRAD</name>
<protein>
    <recommendedName>
        <fullName evidence="3">Transcriptional regulator</fullName>
    </recommendedName>
</protein>
<sequence length="164" mass="17628">MLESIMAVAAELQPDRARLSVGPKDAALRRARTCYDHLAGRLGVGLADAMIAQGHVELTNDAGILTDPGIAFLRDIGVDVAPIMARRTSRSGRVLCRPCLDWSERRPHLAGALGAALCAHCFDQGWTRRLVGTRAVVVTPKGERAFRSSFGVALDDRGGEVRRG</sequence>
<proteinExistence type="predicted"/>
<comment type="caution">
    <text evidence="1">The sequence shown here is derived from an EMBL/GenBank/DDBJ whole genome shotgun (WGS) entry which is preliminary data.</text>
</comment>
<gene>
    <name evidence="1" type="ORF">HNR60_001015</name>
</gene>
<evidence type="ECO:0008006" key="3">
    <source>
        <dbReference type="Google" id="ProtNLM"/>
    </source>
</evidence>
<organism evidence="1 2">
    <name type="scientific">Rhodopseudomonas rhenobacensis</name>
    <dbReference type="NCBI Taxonomy" id="87461"/>
    <lineage>
        <taxon>Bacteria</taxon>
        <taxon>Pseudomonadati</taxon>
        <taxon>Pseudomonadota</taxon>
        <taxon>Alphaproteobacteria</taxon>
        <taxon>Hyphomicrobiales</taxon>
        <taxon>Nitrobacteraceae</taxon>
        <taxon>Rhodopseudomonas</taxon>
    </lineage>
</organism>